<evidence type="ECO:0000256" key="4">
    <source>
        <dbReference type="ARBA" id="ARBA00023136"/>
    </source>
</evidence>
<keyword evidence="2 6" id="KW-0812">Transmembrane</keyword>
<evidence type="ECO:0000256" key="2">
    <source>
        <dbReference type="ARBA" id="ARBA00022692"/>
    </source>
</evidence>
<dbReference type="GO" id="GO:0005385">
    <property type="term" value="F:zinc ion transmembrane transporter activity"/>
    <property type="evidence" value="ECO:0007669"/>
    <property type="project" value="TreeGrafter"/>
</dbReference>
<feature type="transmembrane region" description="Helical" evidence="6">
    <location>
        <begin position="342"/>
        <end position="361"/>
    </location>
</feature>
<dbReference type="InterPro" id="IPR003689">
    <property type="entry name" value="ZIP"/>
</dbReference>
<dbReference type="GO" id="GO:0016020">
    <property type="term" value="C:membrane"/>
    <property type="evidence" value="ECO:0007669"/>
    <property type="project" value="UniProtKB-SubCell"/>
</dbReference>
<feature type="transmembrane region" description="Helical" evidence="6">
    <location>
        <begin position="70"/>
        <end position="91"/>
    </location>
</feature>
<dbReference type="PANTHER" id="PTHR16950:SF16">
    <property type="entry name" value="ZINC TRANSPORTER ZIP13"/>
    <property type="match status" value="1"/>
</dbReference>
<comment type="subcellular location">
    <subcellularLocation>
        <location evidence="1">Membrane</location>
        <topology evidence="1">Multi-pass membrane protein</topology>
    </subcellularLocation>
</comment>
<dbReference type="EMBL" id="BRXY01000078">
    <property type="protein sequence ID" value="GMH62573.1"/>
    <property type="molecule type" value="Genomic_DNA"/>
</dbReference>
<feature type="transmembrane region" description="Helical" evidence="6">
    <location>
        <begin position="6"/>
        <end position="30"/>
    </location>
</feature>
<evidence type="ECO:0000256" key="5">
    <source>
        <dbReference type="SAM" id="MobiDB-lite"/>
    </source>
</evidence>
<keyword evidence="8" id="KW-1185">Reference proteome</keyword>
<dbReference type="AlphaFoldDB" id="A0A9W7A4L2"/>
<dbReference type="GO" id="GO:0006882">
    <property type="term" value="P:intracellular zinc ion homeostasis"/>
    <property type="evidence" value="ECO:0007669"/>
    <property type="project" value="TreeGrafter"/>
</dbReference>
<keyword evidence="4 6" id="KW-0472">Membrane</keyword>
<evidence type="ECO:0000256" key="6">
    <source>
        <dbReference type="SAM" id="Phobius"/>
    </source>
</evidence>
<evidence type="ECO:0000313" key="7">
    <source>
        <dbReference type="EMBL" id="GMH62573.1"/>
    </source>
</evidence>
<evidence type="ECO:0000256" key="3">
    <source>
        <dbReference type="ARBA" id="ARBA00022989"/>
    </source>
</evidence>
<comment type="caution">
    <text evidence="7">The sequence shown here is derived from an EMBL/GenBank/DDBJ whole genome shotgun (WGS) entry which is preliminary data.</text>
</comment>
<dbReference type="Proteomes" id="UP001165085">
    <property type="component" value="Unassembled WGS sequence"/>
</dbReference>
<sequence length="421" mass="45177">MSLSDPWTIAFTQVAFISSLPTLILLLFPNSISSNTSPSRSILLKSAKAISAGGLIGDVFLHSLPETMSFPGAGLAVIAGFIVFMSLNLIAGGGPSDSHSHPVDEVVDAVDSMIDSSVRDVVKMDVELVPLSEVEEGEREGKHVILDEESDDVLFTVLGSKGGWVRLEGEDGVKVKKRAKNLLIISESKPPSSPSLEFSAEGTVKSVSLWSSPQALLNLCGDFLHNFTDGLAIGVSALTSEPLTLKSMLTPLSIMLHEVPHELGDFAVLVSCGYSKMGAIRMQFATALGAFVGCLVGLSAVDIFESEYASLLIPFCCGGFIYLATVGLLADVVNGREGMVEGFIILGSFCVGVGCLFWLTMLEGEHGHGHGHGHGQGHGHEEVEVQSHDHDHDHDHHDHDHHEHDHHGHDHQDHDHDHDEH</sequence>
<feature type="transmembrane region" description="Helical" evidence="6">
    <location>
        <begin position="284"/>
        <end position="304"/>
    </location>
</feature>
<reference evidence="8" key="1">
    <citation type="journal article" date="2023" name="Commun. Biol.">
        <title>Genome analysis of Parmales, the sister group of diatoms, reveals the evolutionary specialization of diatoms from phago-mixotrophs to photoautotrophs.</title>
        <authorList>
            <person name="Ban H."/>
            <person name="Sato S."/>
            <person name="Yoshikawa S."/>
            <person name="Yamada K."/>
            <person name="Nakamura Y."/>
            <person name="Ichinomiya M."/>
            <person name="Sato N."/>
            <person name="Blanc-Mathieu R."/>
            <person name="Endo H."/>
            <person name="Kuwata A."/>
            <person name="Ogata H."/>
        </authorList>
    </citation>
    <scope>NUCLEOTIDE SEQUENCE [LARGE SCALE GENOMIC DNA]</scope>
    <source>
        <strain evidence="8">NIES 3701</strain>
    </source>
</reference>
<feature type="transmembrane region" description="Helical" evidence="6">
    <location>
        <begin position="310"/>
        <end position="330"/>
    </location>
</feature>
<keyword evidence="3 6" id="KW-1133">Transmembrane helix</keyword>
<gene>
    <name evidence="7" type="ORF">TrST_g13598</name>
</gene>
<name>A0A9W7A4L2_9STRA</name>
<dbReference type="PANTHER" id="PTHR16950">
    <property type="entry name" value="ZINC TRANSPORTER SLC39A7 HISTIDINE-RICH MEMBRANE PROTEIN KE4"/>
    <property type="match status" value="1"/>
</dbReference>
<accession>A0A9W7A4L2</accession>
<dbReference type="Pfam" id="PF02535">
    <property type="entry name" value="Zip"/>
    <property type="match status" value="1"/>
</dbReference>
<dbReference type="OrthoDB" id="200954at2759"/>
<evidence type="ECO:0000313" key="8">
    <source>
        <dbReference type="Proteomes" id="UP001165085"/>
    </source>
</evidence>
<protein>
    <submittedName>
        <fullName evidence="7">Uncharacterized protein</fullName>
    </submittedName>
</protein>
<feature type="region of interest" description="Disordered" evidence="5">
    <location>
        <begin position="385"/>
        <end position="421"/>
    </location>
</feature>
<proteinExistence type="predicted"/>
<organism evidence="7 8">
    <name type="scientific">Triparma strigata</name>
    <dbReference type="NCBI Taxonomy" id="1606541"/>
    <lineage>
        <taxon>Eukaryota</taxon>
        <taxon>Sar</taxon>
        <taxon>Stramenopiles</taxon>
        <taxon>Ochrophyta</taxon>
        <taxon>Bolidophyceae</taxon>
        <taxon>Parmales</taxon>
        <taxon>Triparmaceae</taxon>
        <taxon>Triparma</taxon>
    </lineage>
</organism>
<evidence type="ECO:0000256" key="1">
    <source>
        <dbReference type="ARBA" id="ARBA00004141"/>
    </source>
</evidence>